<feature type="region of interest" description="Disordered" evidence="4">
    <location>
        <begin position="189"/>
        <end position="213"/>
    </location>
</feature>
<dbReference type="GeneID" id="5414320"/>
<feature type="compositionally biased region" description="Low complexity" evidence="4">
    <location>
        <begin position="103"/>
        <end position="112"/>
    </location>
</feature>
<dbReference type="AlphaFoldDB" id="A4H8W7"/>
<evidence type="ECO:0000259" key="5">
    <source>
        <dbReference type="SMART" id="SM00225"/>
    </source>
</evidence>
<feature type="repeat" description="RCC1" evidence="3">
    <location>
        <begin position="744"/>
        <end position="826"/>
    </location>
</feature>
<feature type="repeat" description="RCC1" evidence="3">
    <location>
        <begin position="554"/>
        <end position="606"/>
    </location>
</feature>
<dbReference type="PROSITE" id="PS00626">
    <property type="entry name" value="RCC1_2"/>
    <property type="match status" value="1"/>
</dbReference>
<reference evidence="6 7" key="2">
    <citation type="journal article" date="2011" name="Genome Res.">
        <title>Chromosome and gene copy number variation allow major structural change between species and strains of Leishmania.</title>
        <authorList>
            <person name="Rogers M.B."/>
            <person name="Hilley J.D."/>
            <person name="Dickens N.J."/>
            <person name="Wilkes J."/>
            <person name="Bates P.A."/>
            <person name="Depledge D.P."/>
            <person name="Harris D."/>
            <person name="Her Y."/>
            <person name="Herzyk P."/>
            <person name="Imamura H."/>
            <person name="Otto T.D."/>
            <person name="Sanders M."/>
            <person name="Seeger K."/>
            <person name="Dujardin J.C."/>
            <person name="Berriman M."/>
            <person name="Smith D.F."/>
            <person name="Hertz-Fowler C."/>
            <person name="Mottram J.C."/>
        </authorList>
    </citation>
    <scope>NUCLEOTIDE SEQUENCE [LARGE SCALE GENOMIC DNA]</scope>
    <source>
        <strain evidence="6 7">MHOM/BR/75/M2904</strain>
    </source>
</reference>
<sequence>MRSEDTSTANSPGLGGRTNLSRRNDTRSNSNSSSSSSSSSSGQRSFPHVDSAYYHDIINPAASSSFPDAAFTTATAVAGNRALTGAFSSSSTMHCAASSGGLYSSAADASSLPQHLPPRWLRQPGALSPPRTPRPHDQQQLRLATPQPSTHAHENTEAATVASRHDCLESASSLPHADGRIAAAAIATAVPEGSSSSPYRRSHTRSEARLSPPSAAHRRTFYFRPVRTAESVCVATTASSSEWVLLNVGGRLITTTVGTLMADPDSVLASLCACLVSSPRRSDSVAGKNSGSHRSTVVTSREVSGRCGAVAETTFPEEEVPGGGARCNSPGRDIYIHTADLADSRDADGLRNRSSESGGASAAGAASVGSVCASPSPAAEYGLSRVPQHDDGGVQHGGDRSSPFSSLYACHRPTHRSTTSAASTSTSPQSPLKHLSPQQSLRPAMRESRPDYVAAHTTPPVSLPVNISVGEGGDGEAVSPQQTASTIPLDTDGANAILLDLDADYFLPVLNYLRHGAVIIPHQLSVAGVLAMAEYLNVMGLVRALRRPQMPRRVMLFSWGSGSNGELGTHATRDEPTPTMAQVTPFGVRVCEIALGANYSCALSDTGSIYTFGSGEWGQLGLGGSGCPVRGGSSPPGGGGSNGVGQDGVEAPVEVLTPRRIPLFEQLPAVHVAAGYAFAMAIVGGHHVYFWGNNNHGQSGRGRSHFDLSTKKVEAPVLVETLEGKNIIQLSCGSFFALALSADGSLYSWGLVDCVGLGTPEEVERLYHGVLGESLSNERRAVVLTPQLVTVKGRRRIAPGEATVTVPERIVRIRAGQWHSGAINEHGELFTWGVGYQGRLGHGSKSPAYVPTLVRGALEGHRVVDVACGSFHTVALTAAGAVFCWGDNASGQCGTTAGSPDAFTAPYRVVGLEYVAGGVARSIACGRQHTVVVMEGPQPWCPQPCCRVDSAEFGCHSHAQVYCFGEATRTANASGSSGSAVAAAAVSGVARGTVSSGHLGLPMAAISASALPTSPSHGPFMTGGAAAVLPTSLPLPWTGGHHHPHYQLVPGLQIVDVRGVVSGLHHTFAYVEEICADAPRVVDRFVDAPSATARGWEHRPSYTPCLPPLLPLQGASAAESHVSHSAFAWGPSSSSGSGGATISWTRSFAPPPLASQRLLSAYRDPWSDAPIESSTDNISGRITPLTRARTMHARLWSGGSMEAPFPGAASQQQHHYLMSPLARREDAAYVEVSGSTGGEGRHGGSAGAV</sequence>
<dbReference type="Gene3D" id="3.30.710.10">
    <property type="entry name" value="Potassium Channel Kv1.1, Chain A"/>
    <property type="match status" value="2"/>
</dbReference>
<name>A4H8W7_LEIBR</name>
<reference evidence="6 7" key="1">
    <citation type="journal article" date="2007" name="Nat. Genet.">
        <title>Comparative genomic analysis of three Leishmania species that cause diverse human disease.</title>
        <authorList>
            <person name="Peacock C.S."/>
            <person name="Seeger K."/>
            <person name="Harris D."/>
            <person name="Murphy L."/>
            <person name="Ruiz J.C."/>
            <person name="Quail M.A."/>
            <person name="Peters N."/>
            <person name="Adlem E."/>
            <person name="Tivey A."/>
            <person name="Aslett M."/>
            <person name="Kerhornou A."/>
            <person name="Ivens A."/>
            <person name="Fraser A."/>
            <person name="Rajandream M.A."/>
            <person name="Carver T."/>
            <person name="Norbertczak H."/>
            <person name="Chillingworth T."/>
            <person name="Hance Z."/>
            <person name="Jagels K."/>
            <person name="Moule S."/>
            <person name="Ormond D."/>
            <person name="Rutter S."/>
            <person name="Squares R."/>
            <person name="Whitehead S."/>
            <person name="Rabbinowitsch E."/>
            <person name="Arrowsmith C."/>
            <person name="White B."/>
            <person name="Thurston S."/>
            <person name="Bringaud F."/>
            <person name="Baldauf S.L."/>
            <person name="Faulconbridge A."/>
            <person name="Jeffares D."/>
            <person name="Depledge D.P."/>
            <person name="Oyola S.O."/>
            <person name="Hilley J.D."/>
            <person name="Brito L.O."/>
            <person name="Tosi L.R."/>
            <person name="Barrell B."/>
            <person name="Cruz A.K."/>
            <person name="Mottram J.C."/>
            <person name="Smith D.F."/>
            <person name="Berriman M."/>
        </authorList>
    </citation>
    <scope>NUCLEOTIDE SEQUENCE [LARGE SCALE GENOMIC DNA]</scope>
    <source>
        <strain evidence="6 7">MHOM/BR/75/M2904</strain>
    </source>
</reference>
<feature type="compositionally biased region" description="Polar residues" evidence="4">
    <location>
        <begin position="287"/>
        <end position="302"/>
    </location>
</feature>
<dbReference type="InterPro" id="IPR009091">
    <property type="entry name" value="RCC1/BLIP-II"/>
</dbReference>
<feature type="repeat" description="RCC1" evidence="3">
    <location>
        <begin position="827"/>
        <end position="879"/>
    </location>
</feature>
<dbReference type="InParanoid" id="A4H8W7"/>
<feature type="compositionally biased region" description="Low complexity" evidence="4">
    <location>
        <begin position="355"/>
        <end position="379"/>
    </location>
</feature>
<dbReference type="PANTHER" id="PTHR45982">
    <property type="entry name" value="REGULATOR OF CHROMOSOME CONDENSATION"/>
    <property type="match status" value="1"/>
</dbReference>
<evidence type="ECO:0000256" key="2">
    <source>
        <dbReference type="ARBA" id="ARBA00022737"/>
    </source>
</evidence>
<feature type="domain" description="BTB" evidence="5">
    <location>
        <begin position="242"/>
        <end position="553"/>
    </location>
</feature>
<dbReference type="STRING" id="5660.A4H8W7"/>
<dbReference type="VEuPathDB" id="TriTrypDB:LbrM.17.0220"/>
<dbReference type="InterPro" id="IPR000408">
    <property type="entry name" value="Reg_chr_condens"/>
</dbReference>
<accession>A4H8W7</accession>
<keyword evidence="1" id="KW-0344">Guanine-nucleotide releasing factor</keyword>
<feature type="compositionally biased region" description="Low complexity" evidence="4">
    <location>
        <begin position="28"/>
        <end position="41"/>
    </location>
</feature>
<dbReference type="Pfam" id="PF25390">
    <property type="entry name" value="WD40_RLD"/>
    <property type="match status" value="1"/>
</dbReference>
<dbReference type="GO" id="GO:0005737">
    <property type="term" value="C:cytoplasm"/>
    <property type="evidence" value="ECO:0007669"/>
    <property type="project" value="TreeGrafter"/>
</dbReference>
<evidence type="ECO:0000256" key="4">
    <source>
        <dbReference type="SAM" id="MobiDB-lite"/>
    </source>
</evidence>
<evidence type="ECO:0000256" key="1">
    <source>
        <dbReference type="ARBA" id="ARBA00022658"/>
    </source>
</evidence>
<proteinExistence type="predicted"/>
<dbReference type="KEGG" id="lbz:LBRM_17_0220"/>
<dbReference type="Proteomes" id="UP000007258">
    <property type="component" value="Chromosome 17"/>
</dbReference>
<dbReference type="PROSITE" id="PS50012">
    <property type="entry name" value="RCC1_3"/>
    <property type="match status" value="6"/>
</dbReference>
<dbReference type="RefSeq" id="XP_001563790.1">
    <property type="nucleotide sequence ID" value="XM_001563740.2"/>
</dbReference>
<feature type="compositionally biased region" description="Basic and acidic residues" evidence="4">
    <location>
        <begin position="387"/>
        <end position="399"/>
    </location>
</feature>
<feature type="compositionally biased region" description="Polar residues" evidence="4">
    <location>
        <begin position="140"/>
        <end position="150"/>
    </location>
</feature>
<feature type="repeat" description="RCC1" evidence="3">
    <location>
        <begin position="607"/>
        <end position="685"/>
    </location>
</feature>
<evidence type="ECO:0000313" key="7">
    <source>
        <dbReference type="Proteomes" id="UP000007258"/>
    </source>
</evidence>
<gene>
    <name evidence="6" type="ORF">LBRM_17_0220</name>
</gene>
<evidence type="ECO:0000313" key="6">
    <source>
        <dbReference type="EMBL" id="CAM37835.1"/>
    </source>
</evidence>
<evidence type="ECO:0000256" key="3">
    <source>
        <dbReference type="PROSITE-ProRule" id="PRU00235"/>
    </source>
</evidence>
<dbReference type="EMBL" id="FR798991">
    <property type="protein sequence ID" value="CAM37835.1"/>
    <property type="molecule type" value="Genomic_DNA"/>
</dbReference>
<feature type="region of interest" description="Disordered" evidence="4">
    <location>
        <begin position="346"/>
        <end position="487"/>
    </location>
</feature>
<feature type="region of interest" description="Disordered" evidence="4">
    <location>
        <begin position="103"/>
        <end position="173"/>
    </location>
</feature>
<feature type="repeat" description="RCC1" evidence="3">
    <location>
        <begin position="686"/>
        <end position="743"/>
    </location>
</feature>
<dbReference type="GO" id="GO:0005085">
    <property type="term" value="F:guanyl-nucleotide exchange factor activity"/>
    <property type="evidence" value="ECO:0007669"/>
    <property type="project" value="TreeGrafter"/>
</dbReference>
<dbReference type="OMA" id="DEPTPTM"/>
<feature type="region of interest" description="Disordered" evidence="4">
    <location>
        <begin position="281"/>
        <end position="303"/>
    </location>
</feature>
<feature type="compositionally biased region" description="Polar residues" evidence="4">
    <location>
        <begin position="1"/>
        <end position="11"/>
    </location>
</feature>
<dbReference type="Gene3D" id="2.130.10.30">
    <property type="entry name" value="Regulator of chromosome condensation 1/beta-lactamase-inhibitor protein II"/>
    <property type="match status" value="2"/>
</dbReference>
<dbReference type="SUPFAM" id="SSF50985">
    <property type="entry name" value="RCC1/BLIP-II"/>
    <property type="match status" value="1"/>
</dbReference>
<dbReference type="PRINTS" id="PR00633">
    <property type="entry name" value="RCCNDNSATION"/>
</dbReference>
<dbReference type="InterPro" id="IPR051553">
    <property type="entry name" value="Ran_GTPase-activating"/>
</dbReference>
<keyword evidence="7" id="KW-1185">Reference proteome</keyword>
<organism evidence="6 7">
    <name type="scientific">Leishmania braziliensis</name>
    <dbReference type="NCBI Taxonomy" id="5660"/>
    <lineage>
        <taxon>Eukaryota</taxon>
        <taxon>Discoba</taxon>
        <taxon>Euglenozoa</taxon>
        <taxon>Kinetoplastea</taxon>
        <taxon>Metakinetoplastina</taxon>
        <taxon>Trypanosomatida</taxon>
        <taxon>Trypanosomatidae</taxon>
        <taxon>Leishmaniinae</taxon>
        <taxon>Leishmania</taxon>
        <taxon>Leishmania braziliensis species complex</taxon>
    </lineage>
</organism>
<dbReference type="SMART" id="SM00225">
    <property type="entry name" value="BTB"/>
    <property type="match status" value="1"/>
</dbReference>
<dbReference type="InterPro" id="IPR011333">
    <property type="entry name" value="SKP1/BTB/POZ_sf"/>
</dbReference>
<protein>
    <recommendedName>
        <fullName evidence="5">BTB domain-containing protein</fullName>
    </recommendedName>
</protein>
<dbReference type="PANTHER" id="PTHR45982:SF1">
    <property type="entry name" value="REGULATOR OF CHROMOSOME CONDENSATION"/>
    <property type="match status" value="1"/>
</dbReference>
<feature type="region of interest" description="Disordered" evidence="4">
    <location>
        <begin position="1"/>
        <end position="47"/>
    </location>
</feature>
<keyword evidence="2" id="KW-0677">Repeat</keyword>
<dbReference type="InterPro" id="IPR058923">
    <property type="entry name" value="RCC1-like_dom"/>
</dbReference>
<feature type="repeat" description="RCC1" evidence="3">
    <location>
        <begin position="880"/>
        <end position="936"/>
    </location>
</feature>
<dbReference type="SUPFAM" id="SSF54695">
    <property type="entry name" value="POZ domain"/>
    <property type="match status" value="1"/>
</dbReference>
<feature type="compositionally biased region" description="Low complexity" evidence="4">
    <location>
        <begin position="417"/>
        <end position="427"/>
    </location>
</feature>
<dbReference type="InterPro" id="IPR000210">
    <property type="entry name" value="BTB/POZ_dom"/>
</dbReference>